<evidence type="ECO:0000313" key="2">
    <source>
        <dbReference type="Proteomes" id="UP000198948"/>
    </source>
</evidence>
<dbReference type="Proteomes" id="UP000198948">
    <property type="component" value="Unassembled WGS sequence"/>
</dbReference>
<name>A0A1H9QUM4_9LACT</name>
<dbReference type="OrthoDB" id="515110at2"/>
<gene>
    <name evidence="1" type="ORF">SAMN04488559_102284</name>
</gene>
<dbReference type="STRING" id="142588.SAMN04488559_102284"/>
<dbReference type="EMBL" id="FOHA01000002">
    <property type="protein sequence ID" value="SER63935.1"/>
    <property type="molecule type" value="Genomic_DNA"/>
</dbReference>
<protein>
    <recommendedName>
        <fullName evidence="3">SMI1 / KNR4 family (SUKH-1)</fullName>
    </recommendedName>
</protein>
<evidence type="ECO:0000313" key="1">
    <source>
        <dbReference type="EMBL" id="SER63935.1"/>
    </source>
</evidence>
<reference evidence="1 2" key="1">
    <citation type="submission" date="2016-10" db="EMBL/GenBank/DDBJ databases">
        <authorList>
            <person name="de Groot N.N."/>
        </authorList>
    </citation>
    <scope>NUCLEOTIDE SEQUENCE [LARGE SCALE GENOMIC DNA]</scope>
    <source>
        <strain evidence="1 2">DSM 13760</strain>
    </source>
</reference>
<accession>A0A1H9QUM4</accession>
<dbReference type="AlphaFoldDB" id="A0A1H9QUM4"/>
<evidence type="ECO:0008006" key="3">
    <source>
        <dbReference type="Google" id="ProtNLM"/>
    </source>
</evidence>
<sequence length="154" mass="17960">MERFCKTIDELKQYYIEKGRNFTPYSQELIDAAVEKYGALPSILIEYYQKIGEVEDLYSDPFHIFAPDDFYVWEADTNDYLIFSSEMQGVCDYGIRCSDLKEDNPVVYGSGDPYDEYETDMVSGLTYKKDYPNEVIHHESLLHWLNVVALGEDL</sequence>
<organism evidence="1 2">
    <name type="scientific">Isobaculum melis</name>
    <dbReference type="NCBI Taxonomy" id="142588"/>
    <lineage>
        <taxon>Bacteria</taxon>
        <taxon>Bacillati</taxon>
        <taxon>Bacillota</taxon>
        <taxon>Bacilli</taxon>
        <taxon>Lactobacillales</taxon>
        <taxon>Carnobacteriaceae</taxon>
        <taxon>Isobaculum</taxon>
    </lineage>
</organism>
<dbReference type="RefSeq" id="WP_092650245.1">
    <property type="nucleotide sequence ID" value="NZ_FOHA01000002.1"/>
</dbReference>
<proteinExistence type="predicted"/>
<keyword evidence="2" id="KW-1185">Reference proteome</keyword>